<feature type="domain" description="Helicase C-terminal" evidence="3">
    <location>
        <begin position="283"/>
        <end position="428"/>
    </location>
</feature>
<comment type="caution">
    <text evidence="4">The sequence shown here is derived from an EMBL/GenBank/DDBJ whole genome shotgun (WGS) entry which is preliminary data.</text>
</comment>
<dbReference type="PATRIC" id="fig|28229.3.peg.1396"/>
<sequence length="640" mass="72605">MAAFQLRDYQQDAVSAVLKHFRKTNESAVIVLPTGSGKSLVIAELARLAKRKILVLTHVKELVEQNHQKYESYGVTAGIYSAGLKLRETQHQVTFASIQSAARNLDDFNEPYSLIIIDECHRVNLANAGFSKEMSKDKAESVAKNEAKDASNGEVKEQAQESANKPSNSNQYQQIIEKLMQVNPEVKLLGLTATPYRLGMGWIYKKHYRGFMRSEEKRPFEHCIYELPLGYLIKRKYLTEPNLVDATIEHYDFSSLRTNASGEYSPTDINHLLNKNPRVTQSIIEQVIELGHKRQGIMVFAATVEHAKEVFSYLPASMSALITGATDNTERDKLIKAFKRKDIKYLVNVSVLTTGFDAPHVDMIAILRPTQSVSLYQQIIGRGLRLSDNKKDCLVIDYTGNNFDLYHPEVGEKKPNSKSQPVQVVCPSCEFPNIFWGICDDDGYLVEHYGRRCQGLVDTPNEEQATESQCDYRFVFKECPHCGGENDIAARTCLQCFEVLVDPDDMLKKALQLKDSKIIRCAGLNLTRVNGKLSDKGADKLKITYHDEEGTELNESFDFARPNQVKAFNDIFSKRLSAKISVQLGSTESFEVTNLEQALKLADLLPCPDFVIARKQKYYWRIKDRLFDYQGKYRKANELK</sequence>
<name>A0A099L1W8_COLPS</name>
<dbReference type="Gene3D" id="3.40.50.300">
    <property type="entry name" value="P-loop containing nucleotide triphosphate hydrolases"/>
    <property type="match status" value="2"/>
</dbReference>
<dbReference type="PROSITE" id="PS51194">
    <property type="entry name" value="HELICASE_CTER"/>
    <property type="match status" value="1"/>
</dbReference>
<protein>
    <submittedName>
        <fullName evidence="4">Type III restriction protein res subunit</fullName>
    </submittedName>
</protein>
<dbReference type="InterPro" id="IPR027417">
    <property type="entry name" value="P-loop_NTPase"/>
</dbReference>
<dbReference type="Pfam" id="PF04851">
    <property type="entry name" value="ResIII"/>
    <property type="match status" value="1"/>
</dbReference>
<proteinExistence type="predicted"/>
<feature type="compositionally biased region" description="Polar residues" evidence="1">
    <location>
        <begin position="160"/>
        <end position="170"/>
    </location>
</feature>
<evidence type="ECO:0000256" key="1">
    <source>
        <dbReference type="SAM" id="MobiDB-lite"/>
    </source>
</evidence>
<accession>A0A099L1W8</accession>
<dbReference type="SUPFAM" id="SSF52540">
    <property type="entry name" value="P-loop containing nucleoside triphosphate hydrolases"/>
    <property type="match status" value="1"/>
</dbReference>
<evidence type="ECO:0000313" key="5">
    <source>
        <dbReference type="Proteomes" id="UP000029868"/>
    </source>
</evidence>
<evidence type="ECO:0000259" key="3">
    <source>
        <dbReference type="PROSITE" id="PS51194"/>
    </source>
</evidence>
<dbReference type="GO" id="GO:0016787">
    <property type="term" value="F:hydrolase activity"/>
    <property type="evidence" value="ECO:0007669"/>
    <property type="project" value="InterPro"/>
</dbReference>
<dbReference type="Pfam" id="PF00271">
    <property type="entry name" value="Helicase_C"/>
    <property type="match status" value="1"/>
</dbReference>
<organism evidence="4 5">
    <name type="scientific">Colwellia psychrerythraea</name>
    <name type="common">Vibrio psychroerythus</name>
    <dbReference type="NCBI Taxonomy" id="28229"/>
    <lineage>
        <taxon>Bacteria</taxon>
        <taxon>Pseudomonadati</taxon>
        <taxon>Pseudomonadota</taxon>
        <taxon>Gammaproteobacteria</taxon>
        <taxon>Alteromonadales</taxon>
        <taxon>Colwelliaceae</taxon>
        <taxon>Colwellia</taxon>
    </lineage>
</organism>
<dbReference type="InterPro" id="IPR014001">
    <property type="entry name" value="Helicase_ATP-bd"/>
</dbReference>
<dbReference type="PROSITE" id="PS51192">
    <property type="entry name" value="HELICASE_ATP_BIND_1"/>
    <property type="match status" value="1"/>
</dbReference>
<dbReference type="OrthoDB" id="9802848at2"/>
<dbReference type="GO" id="GO:0005524">
    <property type="term" value="F:ATP binding"/>
    <property type="evidence" value="ECO:0007669"/>
    <property type="project" value="InterPro"/>
</dbReference>
<feature type="compositionally biased region" description="Basic and acidic residues" evidence="1">
    <location>
        <begin position="137"/>
        <end position="159"/>
    </location>
</feature>
<evidence type="ECO:0000313" key="4">
    <source>
        <dbReference type="EMBL" id="KGJ95878.1"/>
    </source>
</evidence>
<dbReference type="PANTHER" id="PTHR47396:SF1">
    <property type="entry name" value="ATP-DEPENDENT HELICASE IRC3-RELATED"/>
    <property type="match status" value="1"/>
</dbReference>
<dbReference type="SMART" id="SM00490">
    <property type="entry name" value="HELICc"/>
    <property type="match status" value="1"/>
</dbReference>
<dbReference type="GO" id="GO:0003677">
    <property type="term" value="F:DNA binding"/>
    <property type="evidence" value="ECO:0007669"/>
    <property type="project" value="InterPro"/>
</dbReference>
<feature type="region of interest" description="Disordered" evidence="1">
    <location>
        <begin position="137"/>
        <end position="170"/>
    </location>
</feature>
<dbReference type="InterPro" id="IPR006935">
    <property type="entry name" value="Helicase/UvrB_N"/>
</dbReference>
<dbReference type="AlphaFoldDB" id="A0A099L1W8"/>
<dbReference type="EMBL" id="JQEC01000014">
    <property type="protein sequence ID" value="KGJ95878.1"/>
    <property type="molecule type" value="Genomic_DNA"/>
</dbReference>
<reference evidence="4 5" key="1">
    <citation type="submission" date="2014-08" db="EMBL/GenBank/DDBJ databases">
        <title>Genomic and Phenotypic Diversity of Colwellia psychrerythraea strains from Disparate Marine Basins.</title>
        <authorList>
            <person name="Techtmann S.M."/>
            <person name="Stelling S.C."/>
            <person name="Utturkar S.M."/>
            <person name="Alshibli N."/>
            <person name="Harris A."/>
            <person name="Brown S.D."/>
            <person name="Hazen T.C."/>
        </authorList>
    </citation>
    <scope>NUCLEOTIDE SEQUENCE [LARGE SCALE GENOMIC DNA]</scope>
    <source>
        <strain evidence="4 5">GAB14E</strain>
    </source>
</reference>
<dbReference type="SMART" id="SM00487">
    <property type="entry name" value="DEXDc"/>
    <property type="match status" value="1"/>
</dbReference>
<dbReference type="Proteomes" id="UP000029868">
    <property type="component" value="Unassembled WGS sequence"/>
</dbReference>
<gene>
    <name evidence="4" type="ORF">GAB14E_1790</name>
</gene>
<dbReference type="InterPro" id="IPR001650">
    <property type="entry name" value="Helicase_C-like"/>
</dbReference>
<feature type="domain" description="Helicase ATP-binding" evidence="2">
    <location>
        <begin position="19"/>
        <end position="195"/>
    </location>
</feature>
<dbReference type="PANTHER" id="PTHR47396">
    <property type="entry name" value="TYPE I RESTRICTION ENZYME ECOKI R PROTEIN"/>
    <property type="match status" value="1"/>
</dbReference>
<dbReference type="InterPro" id="IPR050742">
    <property type="entry name" value="Helicase_Restrict-Modif_Enz"/>
</dbReference>
<evidence type="ECO:0000259" key="2">
    <source>
        <dbReference type="PROSITE" id="PS51192"/>
    </source>
</evidence>
<dbReference type="RefSeq" id="WP_033081491.1">
    <property type="nucleotide sequence ID" value="NZ_JQEC01000014.1"/>
</dbReference>
<dbReference type="GO" id="GO:0005829">
    <property type="term" value="C:cytosol"/>
    <property type="evidence" value="ECO:0007669"/>
    <property type="project" value="TreeGrafter"/>
</dbReference>